<feature type="coiled-coil region" evidence="1">
    <location>
        <begin position="4"/>
        <end position="38"/>
    </location>
</feature>
<organism evidence="2">
    <name type="scientific">marine sediment metagenome</name>
    <dbReference type="NCBI Taxonomy" id="412755"/>
    <lineage>
        <taxon>unclassified sequences</taxon>
        <taxon>metagenomes</taxon>
        <taxon>ecological metagenomes</taxon>
    </lineage>
</organism>
<comment type="caution">
    <text evidence="2">The sequence shown here is derived from an EMBL/GenBank/DDBJ whole genome shotgun (WGS) entry which is preliminary data.</text>
</comment>
<reference evidence="2" key="1">
    <citation type="journal article" date="2014" name="Front. Microbiol.">
        <title>High frequency of phylogenetically diverse reductive dehalogenase-homologous genes in deep subseafloor sedimentary metagenomes.</title>
        <authorList>
            <person name="Kawai M."/>
            <person name="Futagami T."/>
            <person name="Toyoda A."/>
            <person name="Takaki Y."/>
            <person name="Nishi S."/>
            <person name="Hori S."/>
            <person name="Arai W."/>
            <person name="Tsubouchi T."/>
            <person name="Morono Y."/>
            <person name="Uchiyama I."/>
            <person name="Ito T."/>
            <person name="Fujiyama A."/>
            <person name="Inagaki F."/>
            <person name="Takami H."/>
        </authorList>
    </citation>
    <scope>NUCLEOTIDE SEQUENCE</scope>
    <source>
        <strain evidence="2">Expedition CK06-06</strain>
    </source>
</reference>
<accession>X1M033</accession>
<keyword evidence="1" id="KW-0175">Coiled coil</keyword>
<dbReference type="EMBL" id="BARV01006337">
    <property type="protein sequence ID" value="GAI11436.1"/>
    <property type="molecule type" value="Genomic_DNA"/>
</dbReference>
<evidence type="ECO:0008006" key="3">
    <source>
        <dbReference type="Google" id="ProtNLM"/>
    </source>
</evidence>
<protein>
    <recommendedName>
        <fullName evidence="3">Septum formation initiator</fullName>
    </recommendedName>
</protein>
<sequence>MQTYRLLTDEVKSLEQTKSNIEKEKEKTEQLLKKEKQEEVSEKEARLMLGFKKEGEEVVMILPPKNSSNISEVSISTSSDFLPENLLIRFFLKFLKFGII</sequence>
<proteinExistence type="predicted"/>
<evidence type="ECO:0000313" key="2">
    <source>
        <dbReference type="EMBL" id="GAI11436.1"/>
    </source>
</evidence>
<dbReference type="AlphaFoldDB" id="X1M033"/>
<gene>
    <name evidence="2" type="ORF">S06H3_12975</name>
</gene>
<evidence type="ECO:0000256" key="1">
    <source>
        <dbReference type="SAM" id="Coils"/>
    </source>
</evidence>
<name>X1M033_9ZZZZ</name>